<keyword evidence="5 9" id="KW-1133">Transmembrane helix</keyword>
<dbReference type="Gene3D" id="3.10.20.310">
    <property type="entry name" value="membrane protein fhac"/>
    <property type="match status" value="1"/>
</dbReference>
<dbReference type="EMBL" id="DWWA01000038">
    <property type="protein sequence ID" value="HJC72686.1"/>
    <property type="molecule type" value="Genomic_DNA"/>
</dbReference>
<feature type="compositionally biased region" description="Polar residues" evidence="8">
    <location>
        <begin position="189"/>
        <end position="206"/>
    </location>
</feature>
<proteinExistence type="predicted"/>
<evidence type="ECO:0000313" key="11">
    <source>
        <dbReference type="EMBL" id="HJC72686.1"/>
    </source>
</evidence>
<evidence type="ECO:0000256" key="5">
    <source>
        <dbReference type="ARBA" id="ARBA00022989"/>
    </source>
</evidence>
<feature type="compositionally biased region" description="Basic residues" evidence="8">
    <location>
        <begin position="253"/>
        <end position="273"/>
    </location>
</feature>
<feature type="compositionally biased region" description="Polar residues" evidence="8">
    <location>
        <begin position="132"/>
        <end position="142"/>
    </location>
</feature>
<evidence type="ECO:0000313" key="12">
    <source>
        <dbReference type="Proteomes" id="UP000823918"/>
    </source>
</evidence>
<feature type="region of interest" description="Disordered" evidence="8">
    <location>
        <begin position="1"/>
        <end position="206"/>
    </location>
</feature>
<sequence>MIDKNTPKPVFSRDEHYQKRQSPQRMVYHAASGTAGRNGPVKRVNYHAGAAGVYTRKTTSRMNFSSSSSPQGAAAGGWRSESAVSRRSEASSWRTESSESLRRAAASKAPTWNASRPFFDELPQAGAASRPVRQQTARNSRTPGWDPPLQGVAQSRVPAGAQTGQRANRTRPAASSRVEQEQDLRVPWFTSSNTSAHESTVPVSTETVLEPIKSSSRTGNTVLFPTVHENEDQQSSAQTQHTARRRQPESKRGERHKAPAKKKKRKSVWKRWKQAREEKKRSAPPKTPEQMKRIRTMKKVGAVAFATLAVLICAFVTSFYLFKIETITVVQPEGGTAYEDGQIVQAFGTPLGDNLFGYSAQKVQANMVAALPYLESVSIKRVLPNQVRIEVAPAVETYQIESAQGGWAVLSATQKVLRLAQQAQDGGLITIRGTKVSQPVPGAPAAFEAPDKQEMFTQIMNQVNAKGLTPVNEVDLTDPLEMNLLYAGRIRIVLGTINDIAYKVDWAWRLVTPQLEESLKETATGILDVSTRTEEGRGKASYLAGSTEIVHDVQQPAQETTQEITDPQAVSEPAAQT</sequence>
<organism evidence="11 12">
    <name type="scientific">Candidatus Ruthenibacterium merdavium</name>
    <dbReference type="NCBI Taxonomy" id="2838752"/>
    <lineage>
        <taxon>Bacteria</taxon>
        <taxon>Bacillati</taxon>
        <taxon>Bacillota</taxon>
        <taxon>Clostridia</taxon>
        <taxon>Eubacteriales</taxon>
        <taxon>Oscillospiraceae</taxon>
        <taxon>Ruthenibacterium</taxon>
    </lineage>
</organism>
<dbReference type="GO" id="GO:0016020">
    <property type="term" value="C:membrane"/>
    <property type="evidence" value="ECO:0007669"/>
    <property type="project" value="UniProtKB-SubCell"/>
</dbReference>
<feature type="compositionally biased region" description="Polar residues" evidence="8">
    <location>
        <begin position="555"/>
        <end position="565"/>
    </location>
</feature>
<comment type="caution">
    <text evidence="11">The sequence shown here is derived from an EMBL/GenBank/DDBJ whole genome shotgun (WGS) entry which is preliminary data.</text>
</comment>
<evidence type="ECO:0000256" key="3">
    <source>
        <dbReference type="ARBA" id="ARBA00022618"/>
    </source>
</evidence>
<evidence type="ECO:0000256" key="6">
    <source>
        <dbReference type="ARBA" id="ARBA00023136"/>
    </source>
</evidence>
<keyword evidence="7" id="KW-0131">Cell cycle</keyword>
<dbReference type="GO" id="GO:0051301">
    <property type="term" value="P:cell division"/>
    <property type="evidence" value="ECO:0007669"/>
    <property type="project" value="UniProtKB-KW"/>
</dbReference>
<keyword evidence="3" id="KW-0132">Cell division</keyword>
<keyword evidence="2" id="KW-1003">Cell membrane</keyword>
<evidence type="ECO:0000256" key="4">
    <source>
        <dbReference type="ARBA" id="ARBA00022692"/>
    </source>
</evidence>
<keyword evidence="4 9" id="KW-0812">Transmembrane</keyword>
<dbReference type="InterPro" id="IPR034746">
    <property type="entry name" value="POTRA"/>
</dbReference>
<protein>
    <submittedName>
        <fullName evidence="11">FtsQ-type POTRA domain-containing protein</fullName>
    </submittedName>
</protein>
<evidence type="ECO:0000256" key="8">
    <source>
        <dbReference type="SAM" id="MobiDB-lite"/>
    </source>
</evidence>
<accession>A0A9D2TKQ9</accession>
<reference evidence="11" key="1">
    <citation type="journal article" date="2021" name="PeerJ">
        <title>Extensive microbial diversity within the chicken gut microbiome revealed by metagenomics and culture.</title>
        <authorList>
            <person name="Gilroy R."/>
            <person name="Ravi A."/>
            <person name="Getino M."/>
            <person name="Pursley I."/>
            <person name="Horton D.L."/>
            <person name="Alikhan N.F."/>
            <person name="Baker D."/>
            <person name="Gharbi K."/>
            <person name="Hall N."/>
            <person name="Watson M."/>
            <person name="Adriaenssens E.M."/>
            <person name="Foster-Nyarko E."/>
            <person name="Jarju S."/>
            <person name="Secka A."/>
            <person name="Antonio M."/>
            <person name="Oren A."/>
            <person name="Chaudhuri R.R."/>
            <person name="La Ragione R."/>
            <person name="Hildebrand F."/>
            <person name="Pallen M.J."/>
        </authorList>
    </citation>
    <scope>NUCLEOTIDE SEQUENCE</scope>
    <source>
        <strain evidence="11">5933</strain>
    </source>
</reference>
<evidence type="ECO:0000256" key="1">
    <source>
        <dbReference type="ARBA" id="ARBA00004370"/>
    </source>
</evidence>
<keyword evidence="6 9" id="KW-0472">Membrane</keyword>
<feature type="domain" description="POTRA" evidence="10">
    <location>
        <begin position="322"/>
        <end position="394"/>
    </location>
</feature>
<feature type="region of interest" description="Disordered" evidence="8">
    <location>
        <begin position="228"/>
        <end position="292"/>
    </location>
</feature>
<comment type="subcellular location">
    <subcellularLocation>
        <location evidence="1">Membrane</location>
    </subcellularLocation>
</comment>
<gene>
    <name evidence="11" type="ORF">H9698_07830</name>
</gene>
<feature type="transmembrane region" description="Helical" evidence="9">
    <location>
        <begin position="300"/>
        <end position="322"/>
    </location>
</feature>
<dbReference type="PROSITE" id="PS51779">
    <property type="entry name" value="POTRA"/>
    <property type="match status" value="1"/>
</dbReference>
<dbReference type="Pfam" id="PF08478">
    <property type="entry name" value="POTRA_1"/>
    <property type="match status" value="1"/>
</dbReference>
<evidence type="ECO:0000256" key="7">
    <source>
        <dbReference type="ARBA" id="ARBA00023306"/>
    </source>
</evidence>
<name>A0A9D2TKQ9_9FIRM</name>
<evidence type="ECO:0000259" key="10">
    <source>
        <dbReference type="PROSITE" id="PS51779"/>
    </source>
</evidence>
<feature type="compositionally biased region" description="Basic and acidic residues" evidence="8">
    <location>
        <begin position="1"/>
        <end position="18"/>
    </location>
</feature>
<evidence type="ECO:0000256" key="9">
    <source>
        <dbReference type="SAM" id="Phobius"/>
    </source>
</evidence>
<reference evidence="11" key="2">
    <citation type="submission" date="2021-04" db="EMBL/GenBank/DDBJ databases">
        <authorList>
            <person name="Gilroy R."/>
        </authorList>
    </citation>
    <scope>NUCLEOTIDE SEQUENCE</scope>
    <source>
        <strain evidence="11">5933</strain>
    </source>
</reference>
<dbReference type="Proteomes" id="UP000823918">
    <property type="component" value="Unassembled WGS sequence"/>
</dbReference>
<feature type="region of interest" description="Disordered" evidence="8">
    <location>
        <begin position="554"/>
        <end position="577"/>
    </location>
</feature>
<dbReference type="InterPro" id="IPR013685">
    <property type="entry name" value="POTRA_FtsQ_type"/>
</dbReference>
<evidence type="ECO:0000256" key="2">
    <source>
        <dbReference type="ARBA" id="ARBA00022475"/>
    </source>
</evidence>
<dbReference type="AlphaFoldDB" id="A0A9D2TKQ9"/>